<evidence type="ECO:0000313" key="1">
    <source>
        <dbReference type="EMBL" id="VEN34452.1"/>
    </source>
</evidence>
<organism evidence="1 2">
    <name type="scientific">Callosobruchus maculatus</name>
    <name type="common">Southern cowpea weevil</name>
    <name type="synonym">Pulse bruchid</name>
    <dbReference type="NCBI Taxonomy" id="64391"/>
    <lineage>
        <taxon>Eukaryota</taxon>
        <taxon>Metazoa</taxon>
        <taxon>Ecdysozoa</taxon>
        <taxon>Arthropoda</taxon>
        <taxon>Hexapoda</taxon>
        <taxon>Insecta</taxon>
        <taxon>Pterygota</taxon>
        <taxon>Neoptera</taxon>
        <taxon>Endopterygota</taxon>
        <taxon>Coleoptera</taxon>
        <taxon>Polyphaga</taxon>
        <taxon>Cucujiformia</taxon>
        <taxon>Chrysomeloidea</taxon>
        <taxon>Chrysomelidae</taxon>
        <taxon>Bruchinae</taxon>
        <taxon>Bruchini</taxon>
        <taxon>Callosobruchus</taxon>
    </lineage>
</organism>
<protein>
    <submittedName>
        <fullName evidence="1">Uncharacterized protein</fullName>
    </submittedName>
</protein>
<reference evidence="1 2" key="1">
    <citation type="submission" date="2019-01" db="EMBL/GenBank/DDBJ databases">
        <authorList>
            <person name="Sayadi A."/>
        </authorList>
    </citation>
    <scope>NUCLEOTIDE SEQUENCE [LARGE SCALE GENOMIC DNA]</scope>
</reference>
<dbReference type="Proteomes" id="UP000410492">
    <property type="component" value="Unassembled WGS sequence"/>
</dbReference>
<gene>
    <name evidence="1" type="ORF">CALMAC_LOCUS644</name>
</gene>
<dbReference type="EMBL" id="CAACVG010000716">
    <property type="protein sequence ID" value="VEN34452.1"/>
    <property type="molecule type" value="Genomic_DNA"/>
</dbReference>
<dbReference type="AlphaFoldDB" id="A0A653BFV0"/>
<keyword evidence="2" id="KW-1185">Reference proteome</keyword>
<name>A0A653BFV0_CALMS</name>
<accession>A0A653BFV0</accession>
<sequence length="53" mass="6138">MSVRNVLKTSAGTYFLSLPESVWRRMVPHPRSICKSAEKKLKAFLPWKKSPFC</sequence>
<evidence type="ECO:0000313" key="2">
    <source>
        <dbReference type="Proteomes" id="UP000410492"/>
    </source>
</evidence>
<proteinExistence type="predicted"/>